<dbReference type="Pfam" id="PF00196">
    <property type="entry name" value="GerE"/>
    <property type="match status" value="1"/>
</dbReference>
<evidence type="ECO:0000259" key="4">
    <source>
        <dbReference type="SMART" id="SM00421"/>
    </source>
</evidence>
<keyword evidence="3" id="KW-0812">Transmembrane</keyword>
<dbReference type="InterPro" id="IPR011123">
    <property type="entry name" value="Y_Y_Y"/>
</dbReference>
<dbReference type="eggNOG" id="COG3292">
    <property type="taxonomic scope" value="Bacteria"/>
</dbReference>
<dbReference type="GO" id="GO:0006355">
    <property type="term" value="P:regulation of DNA-templated transcription"/>
    <property type="evidence" value="ECO:0007669"/>
    <property type="project" value="InterPro"/>
</dbReference>
<feature type="domain" description="HTH luxR-type" evidence="4">
    <location>
        <begin position="900"/>
        <end position="957"/>
    </location>
</feature>
<dbReference type="AlphaFoldDB" id="A0A0A2MQL3"/>
<dbReference type="Proteomes" id="UP000030111">
    <property type="component" value="Unassembled WGS sequence"/>
</dbReference>
<dbReference type="InterPro" id="IPR015943">
    <property type="entry name" value="WD40/YVTN_repeat-like_dom_sf"/>
</dbReference>
<dbReference type="SUPFAM" id="SSF46894">
    <property type="entry name" value="C-terminal effector domain of the bipartite response regulators"/>
    <property type="match status" value="1"/>
</dbReference>
<dbReference type="Gene3D" id="2.130.10.10">
    <property type="entry name" value="YVTN repeat-like/Quinoprotein amine dehydrogenase"/>
    <property type="match status" value="2"/>
</dbReference>
<dbReference type="CDD" id="cd00146">
    <property type="entry name" value="PKD"/>
    <property type="match status" value="1"/>
</dbReference>
<proteinExistence type="predicted"/>
<dbReference type="PANTHER" id="PTHR43547:SF2">
    <property type="entry name" value="HYBRID SIGNAL TRANSDUCTION HISTIDINE KINASE C"/>
    <property type="match status" value="1"/>
</dbReference>
<evidence type="ECO:0000256" key="1">
    <source>
        <dbReference type="ARBA" id="ARBA00022553"/>
    </source>
</evidence>
<dbReference type="GO" id="GO:0000155">
    <property type="term" value="F:phosphorelay sensor kinase activity"/>
    <property type="evidence" value="ECO:0007669"/>
    <property type="project" value="TreeGrafter"/>
</dbReference>
<feature type="coiled-coil region" evidence="2">
    <location>
        <begin position="791"/>
        <end position="821"/>
    </location>
</feature>
<keyword evidence="3" id="KW-1133">Transmembrane helix</keyword>
<dbReference type="InterPro" id="IPR000792">
    <property type="entry name" value="Tscrpt_reg_LuxR_C"/>
</dbReference>
<evidence type="ECO:0000313" key="5">
    <source>
        <dbReference type="EMBL" id="KGO93733.1"/>
    </source>
</evidence>
<name>A0A0A2MQL3_9FLAO</name>
<dbReference type="InterPro" id="IPR013783">
    <property type="entry name" value="Ig-like_fold"/>
</dbReference>
<dbReference type="GO" id="GO:0003677">
    <property type="term" value="F:DNA binding"/>
    <property type="evidence" value="ECO:0007669"/>
    <property type="project" value="InterPro"/>
</dbReference>
<comment type="caution">
    <text evidence="5">The sequence shown here is derived from an EMBL/GenBank/DDBJ whole genome shotgun (WGS) entry which is preliminary data.</text>
</comment>
<dbReference type="PANTHER" id="PTHR43547">
    <property type="entry name" value="TWO-COMPONENT HISTIDINE KINASE"/>
    <property type="match status" value="1"/>
</dbReference>
<dbReference type="STRING" id="1121898.GCA_000422725_00214"/>
<keyword evidence="3" id="KW-0472">Membrane</keyword>
<dbReference type="InterPro" id="IPR036388">
    <property type="entry name" value="WH-like_DNA-bd_sf"/>
</dbReference>
<sequence length="960" mass="110240">MKSWLYTVAHFVTLLFFVMMPQFLKAQVKDIGLPKIINYKKTEYGGGSQNWDIAQDKNGNLYFANTSGLLQFNGTSWSKYSIPNATVRAVKIDGAGKIFVGGYSEFGYFDTNANGKLIYHSLSKLVGPNAKKIIDFVWKVHIVGDEVFFQTFYRTYIYKDGKITILEPPNRFQFSFVVNNRLYFQDIEEGLLEYRDNKLVKLTGTEIFNNTEVWGLLPFEQDKLLVVTQDKGLYIYDNGSLTPWLCEANDFVKKNNSLGGRVLMDKFIVLNSVLDGIIICDTSGKVIQHINNKKGLQNNTALTSFVDRTNNLWLGLDNGICFVNENSPFTYLESSYGLGAVYASAIYDDNLYVGTNQGVFSHNWKKTFKEESFTLLPGTAGQSWNMQVIDGQLFCSHNRGLFTITNGKAGKFLDDKRGYLSVRTLPGKPGFLIGANYHGFAIFEKTATGWQFRNQVEGFNISDSKFTTDGVNVWLRKDVAYKLKLSADLRRFNTVSTYDSLDGKLKGITSVQQINGVVYFQSNNRFFTYNALNDNFTEDKKLSAYFKKLPTIRYCFEDNKGNIGYFYGESSMGMLMKAANGTYRNVRSSFSPLTGNLVYFFESVNTIDNSDIFIGITEGLVHYNPQMQNLHPQKPKAFIRSFTYGTDTLVIGNMAKIDAIRVPYKFNGVKFTFSSPVYDNPENIRFSYKLEGFDDNWSSPTNVPVKEYTNLHEGSYRMLVKVIDSYGVASDPAAVSFEVAPPFYRHPIAYLLYIAFIAFGVYYVRRRLQAKIRKSKYYETLEQRRLYLEKETKIRQEQYELEKEIERLKNEQLRVKILTKDKELVNNSLQVVKKNKLLNGIIHRLKDIDAEVTDEAAKQRFSKLQKTIVKELTTDKSWNNLEKHIRNVHFDFLKRLKEKYPTITPREMDLSTYLLMNMSTKEIAEIMNISDGGVELARYRLRKKLDLPRKENLTGFLMSI</sequence>
<evidence type="ECO:0000313" key="6">
    <source>
        <dbReference type="Proteomes" id="UP000030111"/>
    </source>
</evidence>
<evidence type="ECO:0000256" key="2">
    <source>
        <dbReference type="SAM" id="Coils"/>
    </source>
</evidence>
<dbReference type="SMART" id="SM00421">
    <property type="entry name" value="HTH_LUXR"/>
    <property type="match status" value="1"/>
</dbReference>
<dbReference type="InterPro" id="IPR016032">
    <property type="entry name" value="Sig_transdc_resp-reg_C-effctor"/>
</dbReference>
<accession>A0A0A2MQL3</accession>
<protein>
    <submittedName>
        <fullName evidence="5">Regulator</fullName>
    </submittedName>
</protein>
<dbReference type="EMBL" id="JRLY01000004">
    <property type="protein sequence ID" value="KGO93733.1"/>
    <property type="molecule type" value="Genomic_DNA"/>
</dbReference>
<dbReference type="Gene3D" id="1.10.10.10">
    <property type="entry name" value="Winged helix-like DNA-binding domain superfamily/Winged helix DNA-binding domain"/>
    <property type="match status" value="1"/>
</dbReference>
<dbReference type="Pfam" id="PF07495">
    <property type="entry name" value="Y_Y_Y"/>
    <property type="match status" value="1"/>
</dbReference>
<dbReference type="SUPFAM" id="SSF63829">
    <property type="entry name" value="Calcium-dependent phosphotriesterase"/>
    <property type="match status" value="1"/>
</dbReference>
<dbReference type="OrthoDB" id="1090267at2"/>
<dbReference type="eggNOG" id="COG2771">
    <property type="taxonomic scope" value="Bacteria"/>
</dbReference>
<dbReference type="Gene3D" id="2.60.40.10">
    <property type="entry name" value="Immunoglobulins"/>
    <property type="match status" value="1"/>
</dbReference>
<reference evidence="5 6" key="1">
    <citation type="submission" date="2013-09" db="EMBL/GenBank/DDBJ databases">
        <authorList>
            <person name="Zeng Z."/>
            <person name="Chen C."/>
        </authorList>
    </citation>
    <scope>NUCLEOTIDE SEQUENCE [LARGE SCALE GENOMIC DNA]</scope>
    <source>
        <strain evidence="5 6">WB 4.1-42</strain>
    </source>
</reference>
<keyword evidence="2" id="KW-0175">Coiled coil</keyword>
<evidence type="ECO:0000256" key="3">
    <source>
        <dbReference type="SAM" id="Phobius"/>
    </source>
</evidence>
<keyword evidence="1" id="KW-0597">Phosphoprotein</keyword>
<keyword evidence="6" id="KW-1185">Reference proteome</keyword>
<dbReference type="RefSeq" id="WP_026991691.1">
    <property type="nucleotide sequence ID" value="NZ_KE383909.1"/>
</dbReference>
<feature type="transmembrane region" description="Helical" evidence="3">
    <location>
        <begin position="747"/>
        <end position="764"/>
    </location>
</feature>
<gene>
    <name evidence="5" type="ORF">Q766_07190</name>
</gene>
<organism evidence="5 6">
    <name type="scientific">Flavobacterium subsaxonicum WB 4.1-42 = DSM 21790</name>
    <dbReference type="NCBI Taxonomy" id="1121898"/>
    <lineage>
        <taxon>Bacteria</taxon>
        <taxon>Pseudomonadati</taxon>
        <taxon>Bacteroidota</taxon>
        <taxon>Flavobacteriia</taxon>
        <taxon>Flavobacteriales</taxon>
        <taxon>Flavobacteriaceae</taxon>
        <taxon>Flavobacterium</taxon>
    </lineage>
</organism>